<dbReference type="Pfam" id="PF10355">
    <property type="entry name" value="Ytp1"/>
    <property type="match status" value="1"/>
</dbReference>
<accession>M5FN38</accession>
<organism evidence="4 5">
    <name type="scientific">Dacryopinax primogenitus (strain DJM 731)</name>
    <name type="common">Brown rot fungus</name>
    <dbReference type="NCBI Taxonomy" id="1858805"/>
    <lineage>
        <taxon>Eukaryota</taxon>
        <taxon>Fungi</taxon>
        <taxon>Dikarya</taxon>
        <taxon>Basidiomycota</taxon>
        <taxon>Agaricomycotina</taxon>
        <taxon>Dacrymycetes</taxon>
        <taxon>Dacrymycetales</taxon>
        <taxon>Dacrymycetaceae</taxon>
        <taxon>Dacryopinax</taxon>
    </lineage>
</organism>
<reference evidence="4 5" key="1">
    <citation type="journal article" date="2012" name="Science">
        <title>The Paleozoic origin of enzymatic lignin decomposition reconstructed from 31 fungal genomes.</title>
        <authorList>
            <person name="Floudas D."/>
            <person name="Binder M."/>
            <person name="Riley R."/>
            <person name="Barry K."/>
            <person name="Blanchette R.A."/>
            <person name="Henrissat B."/>
            <person name="Martinez A.T."/>
            <person name="Otillar R."/>
            <person name="Spatafora J.W."/>
            <person name="Yadav J.S."/>
            <person name="Aerts A."/>
            <person name="Benoit I."/>
            <person name="Boyd A."/>
            <person name="Carlson A."/>
            <person name="Copeland A."/>
            <person name="Coutinho P.M."/>
            <person name="de Vries R.P."/>
            <person name="Ferreira P."/>
            <person name="Findley K."/>
            <person name="Foster B."/>
            <person name="Gaskell J."/>
            <person name="Glotzer D."/>
            <person name="Gorecki P."/>
            <person name="Heitman J."/>
            <person name="Hesse C."/>
            <person name="Hori C."/>
            <person name="Igarashi K."/>
            <person name="Jurgens J.A."/>
            <person name="Kallen N."/>
            <person name="Kersten P."/>
            <person name="Kohler A."/>
            <person name="Kuees U."/>
            <person name="Kumar T.K.A."/>
            <person name="Kuo A."/>
            <person name="LaButti K."/>
            <person name="Larrondo L.F."/>
            <person name="Lindquist E."/>
            <person name="Ling A."/>
            <person name="Lombard V."/>
            <person name="Lucas S."/>
            <person name="Lundell T."/>
            <person name="Martin R."/>
            <person name="McLaughlin D.J."/>
            <person name="Morgenstern I."/>
            <person name="Morin E."/>
            <person name="Murat C."/>
            <person name="Nagy L.G."/>
            <person name="Nolan M."/>
            <person name="Ohm R.A."/>
            <person name="Patyshakuliyeva A."/>
            <person name="Rokas A."/>
            <person name="Ruiz-Duenas F.J."/>
            <person name="Sabat G."/>
            <person name="Salamov A."/>
            <person name="Samejima M."/>
            <person name="Schmutz J."/>
            <person name="Slot J.C."/>
            <person name="St John F."/>
            <person name="Stenlid J."/>
            <person name="Sun H."/>
            <person name="Sun S."/>
            <person name="Syed K."/>
            <person name="Tsang A."/>
            <person name="Wiebenga A."/>
            <person name="Young D."/>
            <person name="Pisabarro A."/>
            <person name="Eastwood D.C."/>
            <person name="Martin F."/>
            <person name="Cullen D."/>
            <person name="Grigoriev I.V."/>
            <person name="Hibbett D.S."/>
        </authorList>
    </citation>
    <scope>NUCLEOTIDE SEQUENCE [LARGE SCALE GENOMIC DNA]</scope>
    <source>
        <strain evidence="4 5">DJM-731 SS1</strain>
    </source>
</reference>
<name>M5FN38_DACPD</name>
<feature type="transmembrane region" description="Helical" evidence="1">
    <location>
        <begin position="137"/>
        <end position="163"/>
    </location>
</feature>
<evidence type="ECO:0008006" key="6">
    <source>
        <dbReference type="Google" id="ProtNLM"/>
    </source>
</evidence>
<evidence type="ECO:0000259" key="2">
    <source>
        <dbReference type="Pfam" id="PF10348"/>
    </source>
</evidence>
<feature type="transmembrane region" description="Helical" evidence="1">
    <location>
        <begin position="170"/>
        <end position="186"/>
    </location>
</feature>
<evidence type="ECO:0000313" key="5">
    <source>
        <dbReference type="Proteomes" id="UP000030653"/>
    </source>
</evidence>
<feature type="transmembrane region" description="Helical" evidence="1">
    <location>
        <begin position="328"/>
        <end position="350"/>
    </location>
</feature>
<dbReference type="PANTHER" id="PTHR31685:SF2">
    <property type="entry name" value="PROTEIN YTP1"/>
    <property type="match status" value="1"/>
</dbReference>
<evidence type="ECO:0000313" key="4">
    <source>
        <dbReference type="EMBL" id="EJT96770.1"/>
    </source>
</evidence>
<feature type="transmembrane region" description="Helical" evidence="1">
    <location>
        <begin position="61"/>
        <end position="85"/>
    </location>
</feature>
<dbReference type="EMBL" id="JH795880">
    <property type="protein sequence ID" value="EJT96770.1"/>
    <property type="molecule type" value="Genomic_DNA"/>
</dbReference>
<keyword evidence="1" id="KW-0812">Transmembrane</keyword>
<feature type="transmembrane region" description="Helical" evidence="1">
    <location>
        <begin position="198"/>
        <end position="218"/>
    </location>
</feature>
<feature type="domain" description="DUF2427" evidence="2">
    <location>
        <begin position="3"/>
        <end position="86"/>
    </location>
</feature>
<dbReference type="InterPro" id="IPR018827">
    <property type="entry name" value="YTP1_C"/>
</dbReference>
<dbReference type="InterPro" id="IPR018825">
    <property type="entry name" value="DUF2427"/>
</dbReference>
<dbReference type="RefSeq" id="XP_040623668.1">
    <property type="nucleotide sequence ID" value="XM_040775982.1"/>
</dbReference>
<dbReference type="HOGENOM" id="CLU_034579_0_0_1"/>
<keyword evidence="1" id="KW-1133">Transmembrane helix</keyword>
<feature type="transmembrane region" description="Helical" evidence="1">
    <location>
        <begin position="106"/>
        <end position="125"/>
    </location>
</feature>
<keyword evidence="1" id="KW-0472">Membrane</keyword>
<proteinExistence type="predicted"/>
<feature type="transmembrane region" description="Helical" evidence="1">
    <location>
        <begin position="250"/>
        <end position="272"/>
    </location>
</feature>
<evidence type="ECO:0000259" key="3">
    <source>
        <dbReference type="Pfam" id="PF10355"/>
    </source>
</evidence>
<dbReference type="Pfam" id="PF10348">
    <property type="entry name" value="DUF2427"/>
    <property type="match status" value="1"/>
</dbReference>
<dbReference type="CDD" id="cd08760">
    <property type="entry name" value="Cyt_b561_FRRS1_like"/>
    <property type="match status" value="1"/>
</dbReference>
<sequence>MTWLHVAFQAFVWLVVFPAGMVLGMAKSRWHVPMQVAGLALTTAGYVLGHSHGGREFAWSAHVPMATVIIFLLAAQTALGIYLRLHIHEKTLRPWAARAHGILGKFYPVVGWVQTVFGFATLGGYCRGGALGQCLAHYIMGSAFIAYGIILLILLCVGASFIGEKRSQEWFDSWVICLWGVVNSFTEHQGGPWTHKDLQHTMMGVVWWAGGALGIFLSRNNQRSLLPALIILLTGWAFSAHVQALALSTAVHAVFGITLIAAALTRIVEIVFVLRGQPSGTVREGNISPWQWLPPLGLICSGCLFMSATDEELRWADSLGVDHVTYSLILFSAGFVICLHACLLIHLYMYAGQNGDVAREGGVKLDNGNGHAYAPIHAGEAEMFELGGVDEEDAEELPRK</sequence>
<protein>
    <recommendedName>
        <fullName evidence="6">Integral membrane protein</fullName>
    </recommendedName>
</protein>
<feature type="transmembrane region" description="Helical" evidence="1">
    <location>
        <begin position="292"/>
        <end position="308"/>
    </location>
</feature>
<dbReference type="Proteomes" id="UP000030653">
    <property type="component" value="Unassembled WGS sequence"/>
</dbReference>
<dbReference type="GeneID" id="63691044"/>
<dbReference type="OrthoDB" id="4137487at2759"/>
<dbReference type="STRING" id="1858805.M5FN38"/>
<feature type="transmembrane region" description="Helical" evidence="1">
    <location>
        <begin position="225"/>
        <end position="244"/>
    </location>
</feature>
<keyword evidence="5" id="KW-1185">Reference proteome</keyword>
<evidence type="ECO:0000256" key="1">
    <source>
        <dbReference type="SAM" id="Phobius"/>
    </source>
</evidence>
<dbReference type="AlphaFoldDB" id="M5FN38"/>
<dbReference type="OMA" id="MFMGATE"/>
<feature type="domain" description="Protein YTP1-like C-terminal" evidence="3">
    <location>
        <begin position="111"/>
        <end position="348"/>
    </location>
</feature>
<dbReference type="PANTHER" id="PTHR31685">
    <property type="entry name" value="INTEGRAL MEMBRANE PROTEIN (AFU_ORTHOLOGUE AFUA_6G12730)-RELATED"/>
    <property type="match status" value="1"/>
</dbReference>
<feature type="transmembrane region" description="Helical" evidence="1">
    <location>
        <begin position="6"/>
        <end position="25"/>
    </location>
</feature>
<gene>
    <name evidence="4" type="ORF">DACRYDRAFT_72823</name>
</gene>